<evidence type="ECO:0000313" key="2">
    <source>
        <dbReference type="Proteomes" id="UP001595824"/>
    </source>
</evidence>
<keyword evidence="2" id="KW-1185">Reference proteome</keyword>
<dbReference type="Pfam" id="PF09754">
    <property type="entry name" value="PAC2"/>
    <property type="match status" value="1"/>
</dbReference>
<dbReference type="InterPro" id="IPR038389">
    <property type="entry name" value="PSMG2_sf"/>
</dbReference>
<evidence type="ECO:0000313" key="1">
    <source>
        <dbReference type="EMBL" id="MFC4332317.1"/>
    </source>
</evidence>
<proteinExistence type="predicted"/>
<organism evidence="1 2">
    <name type="scientific">Streptomyces andamanensis</name>
    <dbReference type="NCBI Taxonomy" id="1565035"/>
    <lineage>
        <taxon>Bacteria</taxon>
        <taxon>Bacillati</taxon>
        <taxon>Actinomycetota</taxon>
        <taxon>Actinomycetes</taxon>
        <taxon>Kitasatosporales</taxon>
        <taxon>Streptomycetaceae</taxon>
        <taxon>Streptomyces</taxon>
    </lineage>
</organism>
<dbReference type="PIRSF" id="PIRSF028754">
    <property type="entry name" value="UCP028754"/>
    <property type="match status" value="1"/>
</dbReference>
<dbReference type="EMBL" id="JBHSDP010000027">
    <property type="protein sequence ID" value="MFC4332317.1"/>
    <property type="molecule type" value="Genomic_DNA"/>
</dbReference>
<dbReference type="InterPro" id="IPR008492">
    <property type="entry name" value="Rv2714-like"/>
</dbReference>
<dbReference type="Gene3D" id="3.40.50.10900">
    <property type="entry name" value="PAC-like subunit"/>
    <property type="match status" value="1"/>
</dbReference>
<reference evidence="2" key="1">
    <citation type="journal article" date="2019" name="Int. J. Syst. Evol. Microbiol.">
        <title>The Global Catalogue of Microorganisms (GCM) 10K type strain sequencing project: providing services to taxonomists for standard genome sequencing and annotation.</title>
        <authorList>
            <consortium name="The Broad Institute Genomics Platform"/>
            <consortium name="The Broad Institute Genome Sequencing Center for Infectious Disease"/>
            <person name="Wu L."/>
            <person name="Ma J."/>
        </authorList>
    </citation>
    <scope>NUCLEOTIDE SEQUENCE [LARGE SCALE GENOMIC DNA]</scope>
    <source>
        <strain evidence="2">PCU 347</strain>
    </source>
</reference>
<gene>
    <name evidence="1" type="ORF">ACFPC0_32025</name>
</gene>
<dbReference type="SUPFAM" id="SSF159659">
    <property type="entry name" value="Cgl1923-like"/>
    <property type="match status" value="1"/>
</dbReference>
<accession>A0ABV8TNY2</accession>
<dbReference type="Gene3D" id="1.10.287.100">
    <property type="match status" value="1"/>
</dbReference>
<dbReference type="RefSeq" id="WP_381743811.1">
    <property type="nucleotide sequence ID" value="NZ_JBHSDP010000027.1"/>
</dbReference>
<sequence>MLDPQGLYTWEPKGLAVVDMALAQESASLVMLYHFDGYIDAGETGDLIAGGLLDSLPHQVVARFDHDRLVDYRARRPLLTFKRDRWSAYEEPSIEVRLVQDATGAPFLLLSGPEPDVEWERFAAAVREIVERLGVRLAVSFHGIPMGVPHTRPVGLTPHGNRSDLVPGHRSPFEEAEVPGSAAALLEYRLMEAGHDVLGVAAHVPHYIARSPYPDAALTVLEAITAATGLVLPGLAHSLRNDAHRTQTEIDRQIREGDEELTSLVQGLEHQYDAAAGAETRGNMLAEPVEIPSADEIGREFERFLAEREGEN</sequence>
<comment type="caution">
    <text evidence="1">The sequence shown here is derived from an EMBL/GenBank/DDBJ whole genome shotgun (WGS) entry which is preliminary data.</text>
</comment>
<name>A0ABV8TNY2_9ACTN</name>
<dbReference type="InterPro" id="IPR019151">
    <property type="entry name" value="Proteasome_assmbl_chaperone_2"/>
</dbReference>
<dbReference type="Proteomes" id="UP001595824">
    <property type="component" value="Unassembled WGS sequence"/>
</dbReference>
<protein>
    <submittedName>
        <fullName evidence="1">PAC2 family protein</fullName>
    </submittedName>
</protein>